<keyword evidence="3" id="KW-1185">Reference proteome</keyword>
<accession>X6LKZ0</accession>
<evidence type="ECO:0000313" key="2">
    <source>
        <dbReference type="EMBL" id="ETO02289.1"/>
    </source>
</evidence>
<dbReference type="AlphaFoldDB" id="X6LKZ0"/>
<evidence type="ECO:0000313" key="3">
    <source>
        <dbReference type="Proteomes" id="UP000023152"/>
    </source>
</evidence>
<dbReference type="EMBL" id="ASPP01036180">
    <property type="protein sequence ID" value="ETO02289.1"/>
    <property type="molecule type" value="Genomic_DNA"/>
</dbReference>
<name>X6LKZ0_RETFI</name>
<feature type="region of interest" description="Disordered" evidence="1">
    <location>
        <begin position="1"/>
        <end position="21"/>
    </location>
</feature>
<comment type="caution">
    <text evidence="2">The sequence shown here is derived from an EMBL/GenBank/DDBJ whole genome shotgun (WGS) entry which is preliminary data.</text>
</comment>
<reference evidence="2 3" key="1">
    <citation type="journal article" date="2013" name="Curr. Biol.">
        <title>The Genome of the Foraminiferan Reticulomyxa filosa.</title>
        <authorList>
            <person name="Glockner G."/>
            <person name="Hulsmann N."/>
            <person name="Schleicher M."/>
            <person name="Noegel A.A."/>
            <person name="Eichinger L."/>
            <person name="Gallinger C."/>
            <person name="Pawlowski J."/>
            <person name="Sierra R."/>
            <person name="Euteneuer U."/>
            <person name="Pillet L."/>
            <person name="Moustafa A."/>
            <person name="Platzer M."/>
            <person name="Groth M."/>
            <person name="Szafranski K."/>
            <person name="Schliwa M."/>
        </authorList>
    </citation>
    <scope>NUCLEOTIDE SEQUENCE [LARGE SCALE GENOMIC DNA]</scope>
</reference>
<evidence type="ECO:0000256" key="1">
    <source>
        <dbReference type="SAM" id="MobiDB-lite"/>
    </source>
</evidence>
<gene>
    <name evidence="2" type="ORF">RFI_35147</name>
</gene>
<protein>
    <submittedName>
        <fullName evidence="2">Uncharacterized protein</fullName>
    </submittedName>
</protein>
<dbReference type="Proteomes" id="UP000023152">
    <property type="component" value="Unassembled WGS sequence"/>
</dbReference>
<proteinExistence type="predicted"/>
<organism evidence="2 3">
    <name type="scientific">Reticulomyxa filosa</name>
    <dbReference type="NCBI Taxonomy" id="46433"/>
    <lineage>
        <taxon>Eukaryota</taxon>
        <taxon>Sar</taxon>
        <taxon>Rhizaria</taxon>
        <taxon>Retaria</taxon>
        <taxon>Foraminifera</taxon>
        <taxon>Monothalamids</taxon>
        <taxon>Reticulomyxidae</taxon>
        <taxon>Reticulomyxa</taxon>
    </lineage>
</organism>
<sequence length="144" mass="16848">MDKETGYGGIRRPHRSSPSDDLLDALRNKNLAWSQMNNAKEISIYANNEQKRRQLPDGSEHGVKIDFCLKRNDSSSWDLAMYLYNVSQKFKEWSMFLMTTLPIQAMLVQLLDSEWKRKVSQLLAKYVEQMQEMAETLDKFCSVF</sequence>